<dbReference type="InterPro" id="IPR036388">
    <property type="entry name" value="WH-like_DNA-bd_sf"/>
</dbReference>
<feature type="domain" description="HTH lysR-type" evidence="5">
    <location>
        <begin position="5"/>
        <end position="62"/>
    </location>
</feature>
<keyword evidence="4" id="KW-0804">Transcription</keyword>
<dbReference type="Gene3D" id="1.10.10.10">
    <property type="entry name" value="Winged helix-like DNA-binding domain superfamily/Winged helix DNA-binding domain"/>
    <property type="match status" value="1"/>
</dbReference>
<dbReference type="InterPro" id="IPR005119">
    <property type="entry name" value="LysR_subst-bd"/>
</dbReference>
<keyword evidence="2" id="KW-0805">Transcription regulation</keyword>
<dbReference type="GO" id="GO:0000976">
    <property type="term" value="F:transcription cis-regulatory region binding"/>
    <property type="evidence" value="ECO:0007669"/>
    <property type="project" value="TreeGrafter"/>
</dbReference>
<reference evidence="6 7" key="1">
    <citation type="submission" date="2016-06" db="EMBL/GenBank/DDBJ databases">
        <authorList>
            <person name="Olsen C.W."/>
            <person name="Carey S."/>
            <person name="Hinshaw L."/>
            <person name="Karasin A.I."/>
        </authorList>
    </citation>
    <scope>NUCLEOTIDE SEQUENCE [LARGE SCALE GENOMIC DNA]</scope>
    <source>
        <strain evidence="6 7">LZ-22</strain>
    </source>
</reference>
<proteinExistence type="inferred from homology"/>
<evidence type="ECO:0000313" key="7">
    <source>
        <dbReference type="Proteomes" id="UP000199086"/>
    </source>
</evidence>
<dbReference type="STRING" id="1577474.GA0111570_104131"/>
<keyword evidence="3 6" id="KW-0238">DNA-binding</keyword>
<dbReference type="SUPFAM" id="SSF46785">
    <property type="entry name" value="Winged helix' DNA-binding domain"/>
    <property type="match status" value="1"/>
</dbReference>
<gene>
    <name evidence="6" type="ORF">GA0111570_104131</name>
</gene>
<dbReference type="GO" id="GO:0003700">
    <property type="term" value="F:DNA-binding transcription factor activity"/>
    <property type="evidence" value="ECO:0007669"/>
    <property type="project" value="InterPro"/>
</dbReference>
<name>A0A1G6GMW6_9ACTN</name>
<dbReference type="Pfam" id="PF00126">
    <property type="entry name" value="HTH_1"/>
    <property type="match status" value="1"/>
</dbReference>
<dbReference type="OrthoDB" id="9808620at2"/>
<accession>A0A1G6GMW6</accession>
<protein>
    <submittedName>
        <fullName evidence="6">DNA-binding transcriptional regulator, LysR family</fullName>
    </submittedName>
</protein>
<dbReference type="RefSeq" id="WP_092608656.1">
    <property type="nucleotide sequence ID" value="NZ_FMYF01000004.1"/>
</dbReference>
<evidence type="ECO:0000256" key="1">
    <source>
        <dbReference type="ARBA" id="ARBA00009437"/>
    </source>
</evidence>
<evidence type="ECO:0000256" key="3">
    <source>
        <dbReference type="ARBA" id="ARBA00023125"/>
    </source>
</evidence>
<keyword evidence="7" id="KW-1185">Reference proteome</keyword>
<dbReference type="Pfam" id="PF03466">
    <property type="entry name" value="LysR_substrate"/>
    <property type="match status" value="1"/>
</dbReference>
<dbReference type="Gene3D" id="3.40.190.10">
    <property type="entry name" value="Periplasmic binding protein-like II"/>
    <property type="match status" value="2"/>
</dbReference>
<dbReference type="PROSITE" id="PS50931">
    <property type="entry name" value="HTH_LYSR"/>
    <property type="match status" value="1"/>
</dbReference>
<dbReference type="InterPro" id="IPR000847">
    <property type="entry name" value="LysR_HTH_N"/>
</dbReference>
<dbReference type="PANTHER" id="PTHR30126:SF39">
    <property type="entry name" value="HTH-TYPE TRANSCRIPTIONAL REGULATOR CYSL"/>
    <property type="match status" value="1"/>
</dbReference>
<dbReference type="InterPro" id="IPR036390">
    <property type="entry name" value="WH_DNA-bd_sf"/>
</dbReference>
<dbReference type="AlphaFoldDB" id="A0A1G6GMW6"/>
<dbReference type="PANTHER" id="PTHR30126">
    <property type="entry name" value="HTH-TYPE TRANSCRIPTIONAL REGULATOR"/>
    <property type="match status" value="1"/>
</dbReference>
<sequence length="303" mass="31952">MTQCPSLEVLGLLVAVAEHGSLGAGARAVGMAEPNASRAVRRLERELGLVLFRRTPRGSQPTDAGQLLVAWARPLLAQADALALGLRSLESAAAGELDVAASMTIAEHLVPGWLARLRRQHPNDRVHLRIENSAEVARLVHDGEVDLGFVEVDVPTPGLRHHVVTHDRLHLVVAPGHPWQERTAVAPDELARTPLVTREVGSGTRAVLEHALAPRILAPAALVLNSNAGVRASVRAGVAPAVLSELVVEDLVRAGHLVVVPIEGLDLVRPLHAVWRTGQPPRGIAAQLVAVAEGAVTESGTGS</sequence>
<evidence type="ECO:0000313" key="6">
    <source>
        <dbReference type="EMBL" id="SDB83380.1"/>
    </source>
</evidence>
<evidence type="ECO:0000259" key="5">
    <source>
        <dbReference type="PROSITE" id="PS50931"/>
    </source>
</evidence>
<comment type="similarity">
    <text evidence="1">Belongs to the LysR transcriptional regulatory family.</text>
</comment>
<organism evidence="6 7">
    <name type="scientific">Raineyella antarctica</name>
    <dbReference type="NCBI Taxonomy" id="1577474"/>
    <lineage>
        <taxon>Bacteria</taxon>
        <taxon>Bacillati</taxon>
        <taxon>Actinomycetota</taxon>
        <taxon>Actinomycetes</taxon>
        <taxon>Propionibacteriales</taxon>
        <taxon>Propionibacteriaceae</taxon>
        <taxon>Raineyella</taxon>
    </lineage>
</organism>
<evidence type="ECO:0000256" key="2">
    <source>
        <dbReference type="ARBA" id="ARBA00023015"/>
    </source>
</evidence>
<dbReference type="Proteomes" id="UP000199086">
    <property type="component" value="Unassembled WGS sequence"/>
</dbReference>
<evidence type="ECO:0000256" key="4">
    <source>
        <dbReference type="ARBA" id="ARBA00023163"/>
    </source>
</evidence>
<dbReference type="EMBL" id="FMYF01000004">
    <property type="protein sequence ID" value="SDB83380.1"/>
    <property type="molecule type" value="Genomic_DNA"/>
</dbReference>
<dbReference type="SUPFAM" id="SSF53850">
    <property type="entry name" value="Periplasmic binding protein-like II"/>
    <property type="match status" value="1"/>
</dbReference>